<keyword evidence="1" id="KW-0808">Transferase</keyword>
<dbReference type="RefSeq" id="WP_114362061.1">
    <property type="nucleotide sequence ID" value="NZ_FQUW01000007.1"/>
</dbReference>
<protein>
    <submittedName>
        <fullName evidence="1">tRNA (Adenine22-N1)-methyltransferase</fullName>
    </submittedName>
</protein>
<dbReference type="PANTHER" id="PTHR38451">
    <property type="entry name" value="TRNA (ADENINE(22)-N(1))-METHYLTRANSFERASE"/>
    <property type="match status" value="1"/>
</dbReference>
<dbReference type="OrthoDB" id="5881184at2"/>
<evidence type="ECO:0000313" key="2">
    <source>
        <dbReference type="Proteomes" id="UP000184196"/>
    </source>
</evidence>
<dbReference type="Proteomes" id="UP000184196">
    <property type="component" value="Unassembled WGS sequence"/>
</dbReference>
<organism evidence="1 2">
    <name type="scientific">Desulfofundulus australicus DSM 11792</name>
    <dbReference type="NCBI Taxonomy" id="1121425"/>
    <lineage>
        <taxon>Bacteria</taxon>
        <taxon>Bacillati</taxon>
        <taxon>Bacillota</taxon>
        <taxon>Clostridia</taxon>
        <taxon>Eubacteriales</taxon>
        <taxon>Peptococcaceae</taxon>
        <taxon>Desulfofundulus</taxon>
    </lineage>
</organism>
<dbReference type="InterPro" id="IPR029063">
    <property type="entry name" value="SAM-dependent_MTases_sf"/>
</dbReference>
<dbReference type="InterPro" id="IPR006901">
    <property type="entry name" value="TrmK"/>
</dbReference>
<accession>A0A1M4UWE6</accession>
<keyword evidence="2" id="KW-1185">Reference proteome</keyword>
<sequence>MRLTRRLATIAGYVPPGTVVADIGTDHALLPIYLVVKGICPRAVATELNAGPYRSARTAVHQHGLDSKIDVRRGDGLQPLSPGEAQVIVLAGLGGNTIREILAASPEVLAASRRLILQPMADEGNLRLWLVENGWRLVDETLVEDDGRLYVVMVAEPGPEKVNDSFILEIGPRLVEEKHPLLPVYIHKLISEYQHILESLARSNSPRTENKFREITTRLARLQEVLKKCQ</sequence>
<dbReference type="GO" id="GO:0160105">
    <property type="term" value="F:tRNA (adenine(22)-N1)-methyltransferase activity"/>
    <property type="evidence" value="ECO:0007669"/>
    <property type="project" value="InterPro"/>
</dbReference>
<reference evidence="2" key="1">
    <citation type="submission" date="2016-11" db="EMBL/GenBank/DDBJ databases">
        <authorList>
            <person name="Varghese N."/>
            <person name="Submissions S."/>
        </authorList>
    </citation>
    <scope>NUCLEOTIDE SEQUENCE [LARGE SCALE GENOMIC DNA]</scope>
    <source>
        <strain evidence="2">DSM 11792</strain>
    </source>
</reference>
<name>A0A1M4UWE6_9FIRM</name>
<gene>
    <name evidence="1" type="ORF">SAMN02745218_00586</name>
</gene>
<dbReference type="EMBL" id="FQUW01000007">
    <property type="protein sequence ID" value="SHE61034.1"/>
    <property type="molecule type" value="Genomic_DNA"/>
</dbReference>
<keyword evidence="1" id="KW-0489">Methyltransferase</keyword>
<dbReference type="Pfam" id="PF04816">
    <property type="entry name" value="TrmK"/>
    <property type="match status" value="1"/>
</dbReference>
<dbReference type="PANTHER" id="PTHR38451:SF1">
    <property type="entry name" value="TRNA (ADENINE(22)-N(1))-METHYLTRANSFERASE"/>
    <property type="match status" value="1"/>
</dbReference>
<dbReference type="SUPFAM" id="SSF53335">
    <property type="entry name" value="S-adenosyl-L-methionine-dependent methyltransferases"/>
    <property type="match status" value="1"/>
</dbReference>
<proteinExistence type="predicted"/>
<dbReference type="AlphaFoldDB" id="A0A1M4UWE6"/>
<evidence type="ECO:0000313" key="1">
    <source>
        <dbReference type="EMBL" id="SHE61034.1"/>
    </source>
</evidence>
<dbReference type="GO" id="GO:0032259">
    <property type="term" value="P:methylation"/>
    <property type="evidence" value="ECO:0007669"/>
    <property type="project" value="UniProtKB-KW"/>
</dbReference>
<dbReference type="Gene3D" id="3.40.50.150">
    <property type="entry name" value="Vaccinia Virus protein VP39"/>
    <property type="match status" value="1"/>
</dbReference>
<dbReference type="PIRSF" id="PIRSF018637">
    <property type="entry name" value="TrmK"/>
    <property type="match status" value="1"/>
</dbReference>